<dbReference type="RefSeq" id="WP_348738969.1">
    <property type="nucleotide sequence ID" value="NZ_CAXJRC010000033.1"/>
</dbReference>
<organism evidence="3 4">
    <name type="scientific">Tenacibaculum vairaonense</name>
    <dbReference type="NCBI Taxonomy" id="3137860"/>
    <lineage>
        <taxon>Bacteria</taxon>
        <taxon>Pseudomonadati</taxon>
        <taxon>Bacteroidota</taxon>
        <taxon>Flavobacteriia</taxon>
        <taxon>Flavobacteriales</taxon>
        <taxon>Flavobacteriaceae</taxon>
        <taxon>Tenacibaculum</taxon>
    </lineage>
</organism>
<dbReference type="Proteomes" id="UP001497602">
    <property type="component" value="Unassembled WGS sequence"/>
</dbReference>
<protein>
    <submittedName>
        <fullName evidence="3">2TM domain-containing protein</fullName>
    </submittedName>
</protein>
<sequence>MENNYIKEYQYIKAKKRTEKIKGFYIHTIITVFIIVALIFINLKFSAEYHWFWYPITGVSLGLIVHFISVFGADKLGFGKDWEERKIKQFLEENR</sequence>
<reference evidence="3 4" key="1">
    <citation type="submission" date="2024-05" db="EMBL/GenBank/DDBJ databases">
        <authorList>
            <person name="Duchaud E."/>
        </authorList>
    </citation>
    <scope>NUCLEOTIDE SEQUENCE [LARGE SCALE GENOMIC DNA]</scope>
    <source>
        <strain evidence="3">Ena-SAMPLE-TAB-13-05-2024-13:56:06:370-140305</strain>
    </source>
</reference>
<feature type="transmembrane region" description="Helical" evidence="1">
    <location>
        <begin position="51"/>
        <end position="73"/>
    </location>
</feature>
<evidence type="ECO:0000313" key="3">
    <source>
        <dbReference type="EMBL" id="CAL2107327.1"/>
    </source>
</evidence>
<dbReference type="InterPro" id="IPR025698">
    <property type="entry name" value="2TM_dom"/>
</dbReference>
<feature type="domain" description="2TM" evidence="2">
    <location>
        <begin position="13"/>
        <end position="92"/>
    </location>
</feature>
<dbReference type="EMBL" id="CAXJRC010000033">
    <property type="protein sequence ID" value="CAL2107327.1"/>
    <property type="molecule type" value="Genomic_DNA"/>
</dbReference>
<evidence type="ECO:0000256" key="1">
    <source>
        <dbReference type="SAM" id="Phobius"/>
    </source>
</evidence>
<feature type="transmembrane region" description="Helical" evidence="1">
    <location>
        <begin position="24"/>
        <end position="45"/>
    </location>
</feature>
<proteinExistence type="predicted"/>
<accession>A0ABM9PNP2</accession>
<keyword evidence="4" id="KW-1185">Reference proteome</keyword>
<comment type="caution">
    <text evidence="3">The sequence shown here is derived from an EMBL/GenBank/DDBJ whole genome shotgun (WGS) entry which is preliminary data.</text>
</comment>
<gene>
    <name evidence="3" type="ORF">T190115A13A_30173</name>
</gene>
<evidence type="ECO:0000259" key="2">
    <source>
        <dbReference type="Pfam" id="PF13239"/>
    </source>
</evidence>
<keyword evidence="1" id="KW-0812">Transmembrane</keyword>
<evidence type="ECO:0000313" key="4">
    <source>
        <dbReference type="Proteomes" id="UP001497602"/>
    </source>
</evidence>
<dbReference type="Pfam" id="PF13239">
    <property type="entry name" value="2TM"/>
    <property type="match status" value="1"/>
</dbReference>
<keyword evidence="1" id="KW-1133">Transmembrane helix</keyword>
<name>A0ABM9PNP2_9FLAO</name>
<keyword evidence="1" id="KW-0472">Membrane</keyword>